<evidence type="ECO:0000256" key="2">
    <source>
        <dbReference type="ARBA" id="ARBA00022694"/>
    </source>
</evidence>
<organism evidence="8 9">
    <name type="scientific">Cotesia glomerata</name>
    <name type="common">Lepidopteran parasitic wasp</name>
    <name type="synonym">Apanteles glomeratus</name>
    <dbReference type="NCBI Taxonomy" id="32391"/>
    <lineage>
        <taxon>Eukaryota</taxon>
        <taxon>Metazoa</taxon>
        <taxon>Ecdysozoa</taxon>
        <taxon>Arthropoda</taxon>
        <taxon>Hexapoda</taxon>
        <taxon>Insecta</taxon>
        <taxon>Pterygota</taxon>
        <taxon>Neoptera</taxon>
        <taxon>Endopterygota</taxon>
        <taxon>Hymenoptera</taxon>
        <taxon>Apocrita</taxon>
        <taxon>Ichneumonoidea</taxon>
        <taxon>Braconidae</taxon>
        <taxon>Microgastrinae</taxon>
        <taxon>Cotesia</taxon>
    </lineage>
</organism>
<dbReference type="PANTHER" id="PTHR13070:SF0">
    <property type="entry name" value="TRNA-SPLICING ENDONUCLEASE SUBUNIT SEN34"/>
    <property type="match status" value="1"/>
</dbReference>
<dbReference type="CDD" id="cd22363">
    <property type="entry name" value="tRNA-intron_lyase_C"/>
    <property type="match status" value="1"/>
</dbReference>
<dbReference type="PANTHER" id="PTHR13070">
    <property type="entry name" value="TRNA-SPLICING ENDONUCLEASE SUBUNIT SEN34-RELATED"/>
    <property type="match status" value="1"/>
</dbReference>
<dbReference type="AlphaFoldDB" id="A0AAV7J9N7"/>
<comment type="similarity">
    <text evidence="1 4">Belongs to the tRNA-intron endonuclease family.</text>
</comment>
<name>A0AAV7J9N7_COTGL</name>
<dbReference type="GO" id="GO:0000214">
    <property type="term" value="C:tRNA-intron endonuclease complex"/>
    <property type="evidence" value="ECO:0007669"/>
    <property type="project" value="UniProtKB-UniRule"/>
</dbReference>
<proteinExistence type="inferred from homology"/>
<keyword evidence="2 4" id="KW-0819">tRNA processing</keyword>
<gene>
    <name evidence="8" type="ORF">KQX54_021492</name>
</gene>
<dbReference type="Gene3D" id="3.40.1350.10">
    <property type="match status" value="1"/>
</dbReference>
<evidence type="ECO:0000259" key="6">
    <source>
        <dbReference type="Pfam" id="PF01974"/>
    </source>
</evidence>
<evidence type="ECO:0000256" key="4">
    <source>
        <dbReference type="PIRNR" id="PIRNR017250"/>
    </source>
</evidence>
<feature type="active site" evidence="5">
    <location>
        <position position="237"/>
    </location>
</feature>
<dbReference type="Proteomes" id="UP000826195">
    <property type="component" value="Unassembled WGS sequence"/>
</dbReference>
<dbReference type="InterPro" id="IPR006677">
    <property type="entry name" value="tRNA_intron_Endonuc_cat-like"/>
</dbReference>
<dbReference type="EC" id="4.6.1.16" evidence="4"/>
<feature type="domain" description="tRNA intron endonuclease catalytic" evidence="6">
    <location>
        <begin position="201"/>
        <end position="283"/>
    </location>
</feature>
<feature type="active site" evidence="5">
    <location>
        <position position="268"/>
    </location>
</feature>
<dbReference type="InterPro" id="IPR036167">
    <property type="entry name" value="tRNA_intron_Endo_cat-like_sf"/>
</dbReference>
<comment type="caution">
    <text evidence="8">The sequence shown here is derived from an EMBL/GenBank/DDBJ whole genome shotgun (WGS) entry which is preliminary data.</text>
</comment>
<accession>A0AAV7J9N7</accession>
<evidence type="ECO:0000256" key="3">
    <source>
        <dbReference type="ARBA" id="ARBA00023239"/>
    </source>
</evidence>
<comment type="function">
    <text evidence="4">Constitutes one of the two catalytic subunit of the tRNA-splicing endonuclease complex, a complex responsible for identification and cleavage of the splice sites in pre-tRNA. It cleaves pre-tRNA at the 5'- and 3'-splice sites to release the intron. The products are an intron and two tRNA half-molecules bearing 2',3'-cyclic phosphate and 5'-OH termini. There are no conserved sequences at the splice sites, but the intron is invariably located at the same site in the gene, placing the splice sites an invariant distance from the constant structural features of the tRNA body.</text>
</comment>
<sequence length="294" mass="34122">MIDLVMSHGNVFVWSAEDWLTLRREHRIVGATIGCPHTLPRQEIMQGLPLMILPEEVTLLLENKIARLVEYPSLRQEPDDDMRKVFENFRKKMFKEQETALKDGKKKLILGKIDSIIEGKKRKSLGLKTSKKSMKKTLDDATAEAVKRVEIDRDALVAEQLSKCPNLDPDDALIQIHTIYPWSTDIKEVEWNYPQTVQEKLRCEVYKDFWKKGYYLTLGEKFGGDYLAYPGDPIMFHSQFIVSCMDIDEEIPILNLTGQCRVACHVRKTQVYAYFSDDNKIAYQSFQYDNSNMI</sequence>
<dbReference type="Pfam" id="PF26577">
    <property type="entry name" value="TSEN34_N"/>
    <property type="match status" value="1"/>
</dbReference>
<dbReference type="Pfam" id="PF01974">
    <property type="entry name" value="tRNA_int_endo"/>
    <property type="match status" value="1"/>
</dbReference>
<evidence type="ECO:0000313" key="8">
    <source>
        <dbReference type="EMBL" id="KAH0568798.1"/>
    </source>
</evidence>
<evidence type="ECO:0000256" key="5">
    <source>
        <dbReference type="PIRSR" id="PIRSR017250-50"/>
    </source>
</evidence>
<dbReference type="PIRSF" id="PIRSF017250">
    <property type="entry name" value="tRNA_splic_SEN34"/>
    <property type="match status" value="1"/>
</dbReference>
<feature type="domain" description="TSEN34 N-terminal" evidence="7">
    <location>
        <begin position="2"/>
        <end position="70"/>
    </location>
</feature>
<dbReference type="SUPFAM" id="SSF53032">
    <property type="entry name" value="tRNA-intron endonuclease catalytic domain-like"/>
    <property type="match status" value="1"/>
</dbReference>
<evidence type="ECO:0000256" key="1">
    <source>
        <dbReference type="ARBA" id="ARBA00008078"/>
    </source>
</evidence>
<dbReference type="GO" id="GO:0003676">
    <property type="term" value="F:nucleic acid binding"/>
    <property type="evidence" value="ECO:0007669"/>
    <property type="project" value="InterPro"/>
</dbReference>
<keyword evidence="3 4" id="KW-0456">Lyase</keyword>
<dbReference type="NCBIfam" id="TIGR00324">
    <property type="entry name" value="endA"/>
    <property type="match status" value="1"/>
</dbReference>
<reference evidence="8 9" key="1">
    <citation type="journal article" date="2021" name="J. Hered.">
        <title>A chromosome-level genome assembly of the parasitoid wasp, Cotesia glomerata (Hymenoptera: Braconidae).</title>
        <authorList>
            <person name="Pinto B.J."/>
            <person name="Weis J.J."/>
            <person name="Gamble T."/>
            <person name="Ode P.J."/>
            <person name="Paul R."/>
            <person name="Zaspel J.M."/>
        </authorList>
    </citation>
    <scope>NUCLEOTIDE SEQUENCE [LARGE SCALE GENOMIC DNA]</scope>
    <source>
        <strain evidence="8">CgM1</strain>
    </source>
</reference>
<dbReference type="EMBL" id="JAHXZJ010000001">
    <property type="protein sequence ID" value="KAH0568798.1"/>
    <property type="molecule type" value="Genomic_DNA"/>
</dbReference>
<dbReference type="InterPro" id="IPR059049">
    <property type="entry name" value="TSEN34_N"/>
</dbReference>
<evidence type="ECO:0000259" key="7">
    <source>
        <dbReference type="Pfam" id="PF26577"/>
    </source>
</evidence>
<dbReference type="GO" id="GO:0000213">
    <property type="term" value="F:tRNA-intron lyase activity"/>
    <property type="evidence" value="ECO:0007669"/>
    <property type="project" value="UniProtKB-UniRule"/>
</dbReference>
<keyword evidence="9" id="KW-1185">Reference proteome</keyword>
<dbReference type="InterPro" id="IPR016690">
    <property type="entry name" value="TSEN34"/>
</dbReference>
<feature type="active site" evidence="5">
    <location>
        <position position="229"/>
    </location>
</feature>
<dbReference type="GO" id="GO:0000379">
    <property type="term" value="P:tRNA-type intron splice site recognition and cleavage"/>
    <property type="evidence" value="ECO:0007669"/>
    <property type="project" value="UniProtKB-UniRule"/>
</dbReference>
<evidence type="ECO:0000313" key="9">
    <source>
        <dbReference type="Proteomes" id="UP000826195"/>
    </source>
</evidence>
<protein>
    <recommendedName>
        <fullName evidence="4">tRNA-splicing endonuclease subunit Sen34</fullName>
        <ecNumber evidence="4">4.6.1.16</ecNumber>
    </recommendedName>
</protein>
<dbReference type="InterPro" id="IPR006676">
    <property type="entry name" value="tRNA_splic"/>
</dbReference>
<dbReference type="InterPro" id="IPR011856">
    <property type="entry name" value="tRNA_endonuc-like_dom_sf"/>
</dbReference>